<reference evidence="2 3" key="1">
    <citation type="submission" date="2014-06" db="EMBL/GenBank/DDBJ databases">
        <title>Draft genome sequence of Paenibacillus sp. MSt1.</title>
        <authorList>
            <person name="Aw Y.K."/>
            <person name="Ong K.S."/>
            <person name="Gan H.M."/>
            <person name="Lee S.M."/>
        </authorList>
    </citation>
    <scope>NUCLEOTIDE SEQUENCE [LARGE SCALE GENOMIC DNA]</scope>
    <source>
        <strain evidence="2 3">MSt1</strain>
    </source>
</reference>
<sequence>MLKGTRNIVGLALALGMMLYAVPRLDFGGGWTLASVFGAGWIAFALLVTAAHLHELLGVEEETKRELLKIKRMKKWRLEQSLQGRRSLLQIKK</sequence>
<keyword evidence="3" id="KW-1185">Reference proteome</keyword>
<accession>A0A081P4I2</accession>
<name>A0A081P4I2_9BACL</name>
<evidence type="ECO:0000313" key="2">
    <source>
        <dbReference type="EMBL" id="KEQ25605.1"/>
    </source>
</evidence>
<comment type="caution">
    <text evidence="2">The sequence shown here is derived from an EMBL/GenBank/DDBJ whole genome shotgun (WGS) entry which is preliminary data.</text>
</comment>
<keyword evidence="1" id="KW-1133">Transmembrane helix</keyword>
<keyword evidence="1" id="KW-0812">Transmembrane</keyword>
<feature type="transmembrane region" description="Helical" evidence="1">
    <location>
        <begin position="31"/>
        <end position="53"/>
    </location>
</feature>
<gene>
    <name evidence="2" type="ORF">ET33_02490</name>
</gene>
<organism evidence="2 3">
    <name type="scientific">Paenibacillus tyrfis</name>
    <dbReference type="NCBI Taxonomy" id="1501230"/>
    <lineage>
        <taxon>Bacteria</taxon>
        <taxon>Bacillati</taxon>
        <taxon>Bacillota</taxon>
        <taxon>Bacilli</taxon>
        <taxon>Bacillales</taxon>
        <taxon>Paenibacillaceae</taxon>
        <taxon>Paenibacillus</taxon>
    </lineage>
</organism>
<dbReference type="Proteomes" id="UP000028123">
    <property type="component" value="Unassembled WGS sequence"/>
</dbReference>
<dbReference type="RefSeq" id="WP_036682581.1">
    <property type="nucleotide sequence ID" value="NZ_FYEP01000012.1"/>
</dbReference>
<dbReference type="EMBL" id="JNVM01000010">
    <property type="protein sequence ID" value="KEQ25605.1"/>
    <property type="molecule type" value="Genomic_DNA"/>
</dbReference>
<evidence type="ECO:0000256" key="1">
    <source>
        <dbReference type="SAM" id="Phobius"/>
    </source>
</evidence>
<dbReference type="AlphaFoldDB" id="A0A081P4I2"/>
<keyword evidence="1" id="KW-0472">Membrane</keyword>
<dbReference type="OrthoDB" id="2619264at2"/>
<evidence type="ECO:0000313" key="3">
    <source>
        <dbReference type="Proteomes" id="UP000028123"/>
    </source>
</evidence>
<dbReference type="eggNOG" id="ENOG502ZQI2">
    <property type="taxonomic scope" value="Bacteria"/>
</dbReference>
<protein>
    <submittedName>
        <fullName evidence="2">Uncharacterized protein</fullName>
    </submittedName>
</protein>
<proteinExistence type="predicted"/>